<feature type="transmembrane region" description="Helical" evidence="1">
    <location>
        <begin position="68"/>
        <end position="86"/>
    </location>
</feature>
<keyword evidence="2" id="KW-0732">Signal</keyword>
<organism evidence="3 4">
    <name type="scientific">Roseomonas nitratireducens</name>
    <dbReference type="NCBI Taxonomy" id="2820810"/>
    <lineage>
        <taxon>Bacteria</taxon>
        <taxon>Pseudomonadati</taxon>
        <taxon>Pseudomonadota</taxon>
        <taxon>Alphaproteobacteria</taxon>
        <taxon>Acetobacterales</taxon>
        <taxon>Roseomonadaceae</taxon>
        <taxon>Roseomonas</taxon>
    </lineage>
</organism>
<evidence type="ECO:0000256" key="2">
    <source>
        <dbReference type="SAM" id="SignalP"/>
    </source>
</evidence>
<dbReference type="RefSeq" id="WP_209350296.1">
    <property type="nucleotide sequence ID" value="NZ_JAGIYZ010000002.1"/>
</dbReference>
<dbReference type="InterPro" id="IPR007038">
    <property type="entry name" value="HupE_UreJ"/>
</dbReference>
<proteinExistence type="predicted"/>
<evidence type="ECO:0000313" key="4">
    <source>
        <dbReference type="Proteomes" id="UP000680815"/>
    </source>
</evidence>
<keyword evidence="1" id="KW-1133">Transmembrane helix</keyword>
<feature type="transmembrane region" description="Helical" evidence="1">
    <location>
        <begin position="168"/>
        <end position="187"/>
    </location>
</feature>
<evidence type="ECO:0000313" key="3">
    <source>
        <dbReference type="EMBL" id="MBP0462905.1"/>
    </source>
</evidence>
<feature type="transmembrane region" description="Helical" evidence="1">
    <location>
        <begin position="138"/>
        <end position="159"/>
    </location>
</feature>
<protein>
    <submittedName>
        <fullName evidence="3">HupE/UreJ family protein</fullName>
    </submittedName>
</protein>
<dbReference type="Proteomes" id="UP000680815">
    <property type="component" value="Unassembled WGS sequence"/>
</dbReference>
<reference evidence="3 4" key="1">
    <citation type="submission" date="2021-03" db="EMBL/GenBank/DDBJ databases">
        <authorList>
            <person name="So Y."/>
        </authorList>
    </citation>
    <scope>NUCLEOTIDE SEQUENCE [LARGE SCALE GENOMIC DNA]</scope>
    <source>
        <strain evidence="3 4">PWR1</strain>
    </source>
</reference>
<comment type="caution">
    <text evidence="3">The sequence shown here is derived from an EMBL/GenBank/DDBJ whole genome shotgun (WGS) entry which is preliminary data.</text>
</comment>
<feature type="signal peptide" evidence="2">
    <location>
        <begin position="1"/>
        <end position="23"/>
    </location>
</feature>
<sequence length="188" mass="18490">MTRFALSAAALVTTLLSAGPALAHGGHVLGFGAGFVHPLLGIDHLLAMVAIGIWAARGGLPRPWALPACFLGGMAVGIGLGVAAAIPPLEQTVAGTLVVLGVMVAITARVRAGIAFPAAALFGLVHGSVHGVEIGGAPLLTALGMLAASVALHALGFFAARGLARRDVFVRASGAAMASVGVMILLAG</sequence>
<keyword evidence="1" id="KW-0812">Transmembrane</keyword>
<keyword evidence="1" id="KW-0472">Membrane</keyword>
<gene>
    <name evidence="3" type="ORF">J5Y09_03190</name>
</gene>
<feature type="transmembrane region" description="Helical" evidence="1">
    <location>
        <begin position="92"/>
        <end position="108"/>
    </location>
</feature>
<keyword evidence="4" id="KW-1185">Reference proteome</keyword>
<feature type="transmembrane region" description="Helical" evidence="1">
    <location>
        <begin position="35"/>
        <end position="56"/>
    </location>
</feature>
<accession>A0ABS4ANG9</accession>
<dbReference type="PIRSF" id="PIRSF016919">
    <property type="entry name" value="HupE_UreJ"/>
    <property type="match status" value="1"/>
</dbReference>
<dbReference type="EMBL" id="JAGIYZ010000002">
    <property type="protein sequence ID" value="MBP0462905.1"/>
    <property type="molecule type" value="Genomic_DNA"/>
</dbReference>
<feature type="chain" id="PRO_5045953258" evidence="2">
    <location>
        <begin position="24"/>
        <end position="188"/>
    </location>
</feature>
<evidence type="ECO:0000256" key="1">
    <source>
        <dbReference type="SAM" id="Phobius"/>
    </source>
</evidence>
<name>A0ABS4ANG9_9PROT</name>
<dbReference type="Pfam" id="PF04955">
    <property type="entry name" value="HupE_UreJ"/>
    <property type="match status" value="1"/>
</dbReference>